<proteinExistence type="predicted"/>
<accession>A0ACC0B4F8</accession>
<reference evidence="2" key="1">
    <citation type="journal article" date="2023" name="Nat. Plants">
        <title>Single-cell RNA sequencing provides a high-resolution roadmap for understanding the multicellular compartmentation of specialized metabolism.</title>
        <authorList>
            <person name="Sun S."/>
            <person name="Shen X."/>
            <person name="Li Y."/>
            <person name="Li Y."/>
            <person name="Wang S."/>
            <person name="Li R."/>
            <person name="Zhang H."/>
            <person name="Shen G."/>
            <person name="Guo B."/>
            <person name="Wei J."/>
            <person name="Xu J."/>
            <person name="St-Pierre B."/>
            <person name="Chen S."/>
            <person name="Sun C."/>
        </authorList>
    </citation>
    <scope>NUCLEOTIDE SEQUENCE [LARGE SCALE GENOMIC DNA]</scope>
</reference>
<sequence>MFWISSCVQKRQKIALPDRCPRICSLVLCEWKVQWLWNRALVRCLAGIDYEIPELISDDLGIGSGLCPWSLTIVLHVLLNLGVEAILMCLDSLRLPSCIRPLILVLRGTQIPYSAAINLMEGLVVSQVVLEHLGTRWHTTLIDGYTRRARSWAVPAGLHHHRCIPLGRLSQRGTQFR</sequence>
<gene>
    <name evidence="1" type="ORF">M9H77_17385</name>
</gene>
<evidence type="ECO:0000313" key="1">
    <source>
        <dbReference type="EMBL" id="KAI5667532.1"/>
    </source>
</evidence>
<evidence type="ECO:0000313" key="2">
    <source>
        <dbReference type="Proteomes" id="UP001060085"/>
    </source>
</evidence>
<organism evidence="1 2">
    <name type="scientific">Catharanthus roseus</name>
    <name type="common">Madagascar periwinkle</name>
    <name type="synonym">Vinca rosea</name>
    <dbReference type="NCBI Taxonomy" id="4058"/>
    <lineage>
        <taxon>Eukaryota</taxon>
        <taxon>Viridiplantae</taxon>
        <taxon>Streptophyta</taxon>
        <taxon>Embryophyta</taxon>
        <taxon>Tracheophyta</taxon>
        <taxon>Spermatophyta</taxon>
        <taxon>Magnoliopsida</taxon>
        <taxon>eudicotyledons</taxon>
        <taxon>Gunneridae</taxon>
        <taxon>Pentapetalae</taxon>
        <taxon>asterids</taxon>
        <taxon>lamiids</taxon>
        <taxon>Gentianales</taxon>
        <taxon>Apocynaceae</taxon>
        <taxon>Rauvolfioideae</taxon>
        <taxon>Vinceae</taxon>
        <taxon>Catharanthinae</taxon>
        <taxon>Catharanthus</taxon>
    </lineage>
</organism>
<comment type="caution">
    <text evidence="1">The sequence shown here is derived from an EMBL/GenBank/DDBJ whole genome shotgun (WGS) entry which is preliminary data.</text>
</comment>
<name>A0ACC0B4F8_CATRO</name>
<dbReference type="Proteomes" id="UP001060085">
    <property type="component" value="Linkage Group LG04"/>
</dbReference>
<keyword evidence="2" id="KW-1185">Reference proteome</keyword>
<dbReference type="EMBL" id="CM044704">
    <property type="protein sequence ID" value="KAI5667532.1"/>
    <property type="molecule type" value="Genomic_DNA"/>
</dbReference>
<protein>
    <submittedName>
        <fullName evidence="1">Uncharacterized protein</fullName>
    </submittedName>
</protein>